<reference evidence="2 3" key="1">
    <citation type="submission" date="2020-06" db="EMBL/GenBank/DDBJ databases">
        <title>NJ-3-1, isolated from saline soil.</title>
        <authorList>
            <person name="Cui H.L."/>
            <person name="Shi X."/>
        </authorList>
    </citation>
    <scope>NUCLEOTIDE SEQUENCE [LARGE SCALE GENOMIC DNA]</scope>
    <source>
        <strain evidence="2 3">NJ-3-1</strain>
    </source>
</reference>
<proteinExistence type="predicted"/>
<sequence length="152" mass="15713">MTDGSDRTDDDRPEDEGVLDPDDLDIRERREVEERDDGRYVISTEGGGAGVDGRSPADEVGPTVAESAGEPDAEPPLDALAAELDASGAPYGLALAGKSEDGTANIQFAGTDPADVLGAAVRWYAGQVGSEGDVDATVMELLEDAGLDFDGE</sequence>
<dbReference type="KEGG" id="halu:HUG12_08770"/>
<feature type="compositionally biased region" description="Basic and acidic residues" evidence="1">
    <location>
        <begin position="24"/>
        <end position="39"/>
    </location>
</feature>
<name>A0A7D5LA79_9EURY</name>
<evidence type="ECO:0000256" key="1">
    <source>
        <dbReference type="SAM" id="MobiDB-lite"/>
    </source>
</evidence>
<accession>A0A7D5LA79</accession>
<evidence type="ECO:0000313" key="3">
    <source>
        <dbReference type="Proteomes" id="UP000509626"/>
    </source>
</evidence>
<dbReference type="GeneID" id="56037547"/>
<organism evidence="2 3">
    <name type="scientific">Halorarum salinum</name>
    <dbReference type="NCBI Taxonomy" id="2743089"/>
    <lineage>
        <taxon>Archaea</taxon>
        <taxon>Methanobacteriati</taxon>
        <taxon>Methanobacteriota</taxon>
        <taxon>Stenosarchaea group</taxon>
        <taxon>Halobacteria</taxon>
        <taxon>Halobacteriales</taxon>
        <taxon>Haloferacaceae</taxon>
        <taxon>Halorarum</taxon>
    </lineage>
</organism>
<dbReference type="InterPro" id="IPR055923">
    <property type="entry name" value="DUF7500"/>
</dbReference>
<feature type="compositionally biased region" description="Basic and acidic residues" evidence="1">
    <location>
        <begin position="1"/>
        <end position="10"/>
    </location>
</feature>
<dbReference type="Proteomes" id="UP000509626">
    <property type="component" value="Chromosome"/>
</dbReference>
<dbReference type="EMBL" id="CP058579">
    <property type="protein sequence ID" value="QLG61812.1"/>
    <property type="molecule type" value="Genomic_DNA"/>
</dbReference>
<feature type="region of interest" description="Disordered" evidence="1">
    <location>
        <begin position="1"/>
        <end position="75"/>
    </location>
</feature>
<gene>
    <name evidence="2" type="ORF">HUG12_08770</name>
</gene>
<dbReference type="RefSeq" id="WP_179268397.1">
    <property type="nucleotide sequence ID" value="NZ_CP058579.1"/>
</dbReference>
<dbReference type="AlphaFoldDB" id="A0A7D5LA79"/>
<dbReference type="OrthoDB" id="386199at2157"/>
<protein>
    <submittedName>
        <fullName evidence="2">Uncharacterized protein</fullName>
    </submittedName>
</protein>
<feature type="compositionally biased region" description="Acidic residues" evidence="1">
    <location>
        <begin position="11"/>
        <end position="23"/>
    </location>
</feature>
<evidence type="ECO:0000313" key="2">
    <source>
        <dbReference type="EMBL" id="QLG61812.1"/>
    </source>
</evidence>
<dbReference type="Pfam" id="PF24332">
    <property type="entry name" value="DUF7500"/>
    <property type="match status" value="2"/>
</dbReference>
<keyword evidence="3" id="KW-1185">Reference proteome</keyword>